<dbReference type="EMBL" id="CP002588">
    <property type="protein sequence ID" value="AEA47751.1"/>
    <property type="molecule type" value="Genomic_DNA"/>
</dbReference>
<dbReference type="KEGG" id="ave:Arcve_1754"/>
<evidence type="ECO:0000313" key="2">
    <source>
        <dbReference type="Proteomes" id="UP000008136"/>
    </source>
</evidence>
<dbReference type="eggNOG" id="arCOG01878">
    <property type="taxonomic scope" value="Archaea"/>
</dbReference>
<dbReference type="GO" id="GO:0032259">
    <property type="term" value="P:methylation"/>
    <property type="evidence" value="ECO:0007669"/>
    <property type="project" value="UniProtKB-KW"/>
</dbReference>
<dbReference type="Gene3D" id="3.20.20.210">
    <property type="match status" value="1"/>
</dbReference>
<evidence type="ECO:0000313" key="1">
    <source>
        <dbReference type="EMBL" id="AEA47751.1"/>
    </source>
</evidence>
<dbReference type="GO" id="GO:0008168">
    <property type="term" value="F:methyltransferase activity"/>
    <property type="evidence" value="ECO:0007669"/>
    <property type="project" value="UniProtKB-KW"/>
</dbReference>
<dbReference type="RefSeq" id="WP_013684407.1">
    <property type="nucleotide sequence ID" value="NC_015320.1"/>
</dbReference>
<dbReference type="HOGENOM" id="CLU_893117_0_0_2"/>
<organism evidence="1 2">
    <name type="scientific">Archaeoglobus veneficus (strain DSM 11195 / SNP6)</name>
    <dbReference type="NCBI Taxonomy" id="693661"/>
    <lineage>
        <taxon>Archaea</taxon>
        <taxon>Methanobacteriati</taxon>
        <taxon>Methanobacteriota</taxon>
        <taxon>Archaeoglobi</taxon>
        <taxon>Archaeoglobales</taxon>
        <taxon>Archaeoglobaceae</taxon>
        <taxon>Archaeoglobus</taxon>
    </lineage>
</organism>
<dbReference type="Proteomes" id="UP000008136">
    <property type="component" value="Chromosome"/>
</dbReference>
<keyword evidence="1" id="KW-0808">Transferase</keyword>
<dbReference type="CDD" id="cd03310">
    <property type="entry name" value="CIMS_like"/>
    <property type="match status" value="1"/>
</dbReference>
<dbReference type="InterPro" id="IPR038071">
    <property type="entry name" value="UROD/MetE-like_sf"/>
</dbReference>
<keyword evidence="2" id="KW-1185">Reference proteome</keyword>
<gene>
    <name evidence="1" type="ordered locus">Arcve_1754</name>
</gene>
<dbReference type="AlphaFoldDB" id="F2KQL8"/>
<keyword evidence="1" id="KW-0489">Methyltransferase</keyword>
<dbReference type="SUPFAM" id="SSF51726">
    <property type="entry name" value="UROD/MetE-like"/>
    <property type="match status" value="1"/>
</dbReference>
<dbReference type="OrthoDB" id="17656at2157"/>
<accession>F2KQL8</accession>
<name>F2KQL8_ARCVS</name>
<sequence length="322" mass="36626">MRVVFDDIGSFPLPDGVTRDWVNENVDTKEYEELVQRTFLLKAKVVQCPNYPQFRDMVEQFMSIIRNPEYQEDAYLVSRKHAVIREVEAIKSMKYDGNIRICVTGPLELYYREFGPVIYDDLLENIAISVSRFAANAMNDLNVCSLSVDEPSLGINPELQPSIEQLKLAYGPFSFDVDVQIHLHSPLYYTQLLEVDEIDVFGVEAAKDEKVLDFVDAEEVASAGKRLRIGVARTDIDAILAEFNQRHGVNAWQNAELAVKAIDEIESVEVIKKRLEKVYDRFSDLLAYIGPDCGLFSFPNQECALKLLENVREALEGLGWTT</sequence>
<dbReference type="STRING" id="693661.Arcve_1754"/>
<dbReference type="GeneID" id="10394883"/>
<reference evidence="1 2" key="1">
    <citation type="submission" date="2011-03" db="EMBL/GenBank/DDBJ databases">
        <title>The complete genome of Archaeoglobus veneficus SNP6.</title>
        <authorList>
            <consortium name="US DOE Joint Genome Institute (JGI-PGF)"/>
            <person name="Lucas S."/>
            <person name="Copeland A."/>
            <person name="Lapidus A."/>
            <person name="Bruce D."/>
            <person name="Goodwin L."/>
            <person name="Pitluck S."/>
            <person name="Kyrpides N."/>
            <person name="Mavromatis K."/>
            <person name="Pagani I."/>
            <person name="Ivanova N."/>
            <person name="Mikhailova N."/>
            <person name="Lu M."/>
            <person name="Detter J.C."/>
            <person name="Tapia R."/>
            <person name="Han C."/>
            <person name="Land M."/>
            <person name="Hauser L."/>
            <person name="Markowitz V."/>
            <person name="Cheng J.-F."/>
            <person name="Hugenholtz P."/>
            <person name="Woyke T."/>
            <person name="Wu D."/>
            <person name="Spring S."/>
            <person name="Brambilla E."/>
            <person name="Klenk H.-P."/>
            <person name="Eisen J.A."/>
        </authorList>
    </citation>
    <scope>NUCLEOTIDE SEQUENCE [LARGE SCALE GENOMIC DNA]</scope>
    <source>
        <strain>SNP6</strain>
    </source>
</reference>
<protein>
    <submittedName>
        <fullName evidence="1">5-methyltetrahydropteroyltriglutamate--homocyste inemethyltransferase</fullName>
    </submittedName>
</protein>
<proteinExistence type="predicted"/>